<gene>
    <name evidence="2" type="ORF">XAT740_LOCUS46964</name>
</gene>
<proteinExistence type="predicted"/>
<name>A0A816AA87_ADIRI</name>
<organism evidence="2 3">
    <name type="scientific">Adineta ricciae</name>
    <name type="common">Rotifer</name>
    <dbReference type="NCBI Taxonomy" id="249248"/>
    <lineage>
        <taxon>Eukaryota</taxon>
        <taxon>Metazoa</taxon>
        <taxon>Spiralia</taxon>
        <taxon>Gnathifera</taxon>
        <taxon>Rotifera</taxon>
        <taxon>Eurotatoria</taxon>
        <taxon>Bdelloidea</taxon>
        <taxon>Adinetida</taxon>
        <taxon>Adinetidae</taxon>
        <taxon>Adineta</taxon>
    </lineage>
</organism>
<evidence type="ECO:0000313" key="3">
    <source>
        <dbReference type="Proteomes" id="UP000663828"/>
    </source>
</evidence>
<dbReference type="AlphaFoldDB" id="A0A816AA87"/>
<dbReference type="PANTHER" id="PTHR46599:SF3">
    <property type="entry name" value="PIGGYBAC TRANSPOSABLE ELEMENT-DERIVED PROTEIN 4"/>
    <property type="match status" value="1"/>
</dbReference>
<feature type="domain" description="PiggyBac transposable element-derived protein" evidence="1">
    <location>
        <begin position="78"/>
        <end position="438"/>
    </location>
</feature>
<dbReference type="EMBL" id="CAJNOR010006417">
    <property type="protein sequence ID" value="CAF1594787.1"/>
    <property type="molecule type" value="Genomic_DNA"/>
</dbReference>
<keyword evidence="3" id="KW-1185">Reference proteome</keyword>
<accession>A0A816AA87</accession>
<dbReference type="InterPro" id="IPR029526">
    <property type="entry name" value="PGBD"/>
</dbReference>
<protein>
    <recommendedName>
        <fullName evidence="1">PiggyBac transposable element-derived protein domain-containing protein</fullName>
    </recommendedName>
</protein>
<evidence type="ECO:0000313" key="2">
    <source>
        <dbReference type="EMBL" id="CAF1594787.1"/>
    </source>
</evidence>
<dbReference type="PANTHER" id="PTHR46599">
    <property type="entry name" value="PIGGYBAC TRANSPOSABLE ELEMENT-DERIVED PROTEIN 4"/>
    <property type="match status" value="1"/>
</dbReference>
<evidence type="ECO:0000259" key="1">
    <source>
        <dbReference type="Pfam" id="PF13843"/>
    </source>
</evidence>
<sequence>MAVFKHKRNTEVNEICMNIESDSDSDFIDDFSDEESDDDDFSSVSHRSWRGGHFTPHLFDFTQETGLNSEILHLENESPLDFFEVLFDRTILEQIVNETNKYQSLSNKSVPDSSISHQARWSDTNVPELYSFLAIVMLMAHTKKNRIKDYWSTDQLISTPIFSQMFTRDRFLLILKFLHFNDNQQQQDGDRLHKIKPILDHLRKKFKLCIKPYKNLCIDESVMVWKGRLSFKQYIPSKRHRFGVKLFVLCDCHTGFIMDFIIYTGQQTEIKLDEELGISGSVVMTLMDSYLDKGHVLFIDNWYTSPILFEKLHYRRTGACGTVRCNRVGLPTFPSKLQQGKQTFQHTNILLALKWRDKRDVHMLSTIHAPDMALTNKMSRITNKPIPKPLCIKDYNENMGLVDKSDMQISFSECIRKTIKWYKKFFFHLLDLSMLNAYILYKEKKHVTLEFSDFRLEVIRQIFDKYGTQRNTRRGRPSADKPLRLTARHFPSQTGGGSRRCIVCSTTGKRPKKRSRTKYECSECNNQYPTTLSCPCTQTSIRRDKFLSFMPEYDPICSSILIESEWIESLFQANNRTRYYHPLDFRLVASSQFEFLALLCHTASSFINDQLYGEFASMLMVPPQLSTRLVFEVEVSDIVQQFQINTVTSLLRTNRLLYTMLEQNLIMSALGTNFFTTMMPGSPIFNTYWSIYLTDITTNETDPFSASVPSCECITTFECTFPAGIYNEEPRNGLGGLILPQLPPLSIDHVLICSVNLSMKLFH</sequence>
<dbReference type="Proteomes" id="UP000663828">
    <property type="component" value="Unassembled WGS sequence"/>
</dbReference>
<comment type="caution">
    <text evidence="2">The sequence shown here is derived from an EMBL/GenBank/DDBJ whole genome shotgun (WGS) entry which is preliminary data.</text>
</comment>
<dbReference type="Pfam" id="PF13843">
    <property type="entry name" value="DDE_Tnp_1_7"/>
    <property type="match status" value="1"/>
</dbReference>
<reference evidence="2" key="1">
    <citation type="submission" date="2021-02" db="EMBL/GenBank/DDBJ databases">
        <authorList>
            <person name="Nowell W R."/>
        </authorList>
    </citation>
    <scope>NUCLEOTIDE SEQUENCE</scope>
</reference>